<keyword evidence="1 6" id="KW-0489">Methyltransferase</keyword>
<gene>
    <name evidence="6" type="primary">prmC</name>
    <name evidence="6" type="ORF">FAZ19_08930</name>
</gene>
<keyword evidence="2 6" id="KW-0808">Transferase</keyword>
<dbReference type="NCBIfam" id="TIGR03534">
    <property type="entry name" value="RF_mod_PrmC"/>
    <property type="match status" value="1"/>
</dbReference>
<dbReference type="NCBIfam" id="TIGR00536">
    <property type="entry name" value="hemK_fam"/>
    <property type="match status" value="1"/>
</dbReference>
<comment type="caution">
    <text evidence="6">The sequence shown here is derived from an EMBL/GenBank/DDBJ whole genome shotgun (WGS) entry which is preliminary data.</text>
</comment>
<dbReference type="SUPFAM" id="SSF53335">
    <property type="entry name" value="S-adenosyl-L-methionine-dependent methyltransferases"/>
    <property type="match status" value="1"/>
</dbReference>
<accession>A0A4U0H5T1</accession>
<name>A0A4U0H5T1_9SPHI</name>
<organism evidence="6 7">
    <name type="scientific">Sphingobacterium alkalisoli</name>
    <dbReference type="NCBI Taxonomy" id="1874115"/>
    <lineage>
        <taxon>Bacteria</taxon>
        <taxon>Pseudomonadati</taxon>
        <taxon>Bacteroidota</taxon>
        <taxon>Sphingobacteriia</taxon>
        <taxon>Sphingobacteriales</taxon>
        <taxon>Sphingobacteriaceae</taxon>
        <taxon>Sphingobacterium</taxon>
    </lineage>
</organism>
<dbReference type="PANTHER" id="PTHR18895">
    <property type="entry name" value="HEMK METHYLTRANSFERASE"/>
    <property type="match status" value="1"/>
</dbReference>
<evidence type="ECO:0000256" key="2">
    <source>
        <dbReference type="ARBA" id="ARBA00022679"/>
    </source>
</evidence>
<feature type="domain" description="Release factor glutamine methyltransferase N-terminal" evidence="5">
    <location>
        <begin position="19"/>
        <end position="76"/>
    </location>
</feature>
<keyword evidence="3" id="KW-0949">S-adenosyl-L-methionine</keyword>
<dbReference type="PROSITE" id="PS00092">
    <property type="entry name" value="N6_MTASE"/>
    <property type="match status" value="1"/>
</dbReference>
<dbReference type="EC" id="2.1.1.297" evidence="6"/>
<dbReference type="Pfam" id="PF13847">
    <property type="entry name" value="Methyltransf_31"/>
    <property type="match status" value="1"/>
</dbReference>
<dbReference type="CDD" id="cd02440">
    <property type="entry name" value="AdoMet_MTases"/>
    <property type="match status" value="1"/>
</dbReference>
<dbReference type="RefSeq" id="WP_136820356.1">
    <property type="nucleotide sequence ID" value="NZ_BMJX01000002.1"/>
</dbReference>
<dbReference type="EMBL" id="SUKA01000002">
    <property type="protein sequence ID" value="TJY67008.1"/>
    <property type="molecule type" value="Genomic_DNA"/>
</dbReference>
<evidence type="ECO:0000256" key="1">
    <source>
        <dbReference type="ARBA" id="ARBA00022603"/>
    </source>
</evidence>
<dbReference type="PANTHER" id="PTHR18895:SF74">
    <property type="entry name" value="MTRF1L RELEASE FACTOR GLUTAMINE METHYLTRANSFERASE"/>
    <property type="match status" value="1"/>
</dbReference>
<dbReference type="OrthoDB" id="9800643at2"/>
<keyword evidence="7" id="KW-1185">Reference proteome</keyword>
<dbReference type="AlphaFoldDB" id="A0A4U0H5T1"/>
<dbReference type="Proteomes" id="UP000309872">
    <property type="component" value="Unassembled WGS sequence"/>
</dbReference>
<dbReference type="InterPro" id="IPR004556">
    <property type="entry name" value="HemK-like"/>
</dbReference>
<dbReference type="InterPro" id="IPR002052">
    <property type="entry name" value="DNA_methylase_N6_adenine_CS"/>
</dbReference>
<proteinExistence type="predicted"/>
<dbReference type="InterPro" id="IPR019874">
    <property type="entry name" value="RF_methyltr_PrmC"/>
</dbReference>
<dbReference type="GO" id="GO:0032259">
    <property type="term" value="P:methylation"/>
    <property type="evidence" value="ECO:0007669"/>
    <property type="project" value="UniProtKB-KW"/>
</dbReference>
<protein>
    <submittedName>
        <fullName evidence="6">Peptide chain release factor N(5)-glutamine methyltransferase</fullName>
        <ecNumber evidence="6">2.1.1.297</ecNumber>
    </submittedName>
</protein>
<dbReference type="InterPro" id="IPR040758">
    <property type="entry name" value="PrmC_N"/>
</dbReference>
<dbReference type="Gene3D" id="3.40.50.150">
    <property type="entry name" value="Vaccinia Virus protein VP39"/>
    <property type="match status" value="1"/>
</dbReference>
<evidence type="ECO:0000313" key="7">
    <source>
        <dbReference type="Proteomes" id="UP000309872"/>
    </source>
</evidence>
<dbReference type="InterPro" id="IPR050320">
    <property type="entry name" value="N5-glutamine_MTase"/>
</dbReference>
<evidence type="ECO:0000313" key="6">
    <source>
        <dbReference type="EMBL" id="TJY67008.1"/>
    </source>
</evidence>
<dbReference type="GO" id="GO:0003676">
    <property type="term" value="F:nucleic acid binding"/>
    <property type="evidence" value="ECO:0007669"/>
    <property type="project" value="InterPro"/>
</dbReference>
<dbReference type="InterPro" id="IPR029063">
    <property type="entry name" value="SAM-dependent_MTases_sf"/>
</dbReference>
<evidence type="ECO:0000259" key="4">
    <source>
        <dbReference type="Pfam" id="PF13847"/>
    </source>
</evidence>
<feature type="domain" description="Methyltransferase" evidence="4">
    <location>
        <begin position="114"/>
        <end position="193"/>
    </location>
</feature>
<evidence type="ECO:0000256" key="3">
    <source>
        <dbReference type="ARBA" id="ARBA00022691"/>
    </source>
</evidence>
<reference evidence="6 7" key="1">
    <citation type="submission" date="2019-04" db="EMBL/GenBank/DDBJ databases">
        <title>Sphingobacterium olei sp. nov., isolated from oil-contaminated soil.</title>
        <authorList>
            <person name="Liu B."/>
        </authorList>
    </citation>
    <scope>NUCLEOTIDE SEQUENCE [LARGE SCALE GENOMIC DNA]</scope>
    <source>
        <strain evidence="6 7">Y3L14</strain>
    </source>
</reference>
<dbReference type="InterPro" id="IPR025714">
    <property type="entry name" value="Methyltranfer_dom"/>
</dbReference>
<dbReference type="Pfam" id="PF17827">
    <property type="entry name" value="PrmC_N"/>
    <property type="match status" value="1"/>
</dbReference>
<dbReference type="GO" id="GO:0102559">
    <property type="term" value="F:peptide chain release factor N(5)-glutamine methyltransferase activity"/>
    <property type="evidence" value="ECO:0007669"/>
    <property type="project" value="UniProtKB-EC"/>
</dbReference>
<dbReference type="Gene3D" id="1.10.8.10">
    <property type="entry name" value="DNA helicase RuvA subunit, C-terminal domain"/>
    <property type="match status" value="1"/>
</dbReference>
<evidence type="ECO:0000259" key="5">
    <source>
        <dbReference type="Pfam" id="PF17827"/>
    </source>
</evidence>
<sequence>MNTWRDIERAFLDELSNLYDSAEINAIFYIAIEHIGHLKKGNYLIEKNNSITPDQQQQLIEMLDQLKKGRPIQHLTNTAHFYGIEFNVDKHTLIPRPETEELVDLIVKTHRTQRNLHLIDIGTGTGCIPISVAKHLKDAQIWAIDISSEALEIAKKNAEKHAVTIQFILADILEWEFLFTNDERFDIIVSNPPYITPAEKKDMHQNVLAFEPQLALFVESSAPLIFYDYISDFALKHLEKTGTLYFEINQYLSNETASLLCKKGFTQVQILKDINGVDRMISAKKL</sequence>